<keyword evidence="6" id="KW-1185">Reference proteome</keyword>
<evidence type="ECO:0000256" key="3">
    <source>
        <dbReference type="ARBA" id="ARBA00023163"/>
    </source>
</evidence>
<dbReference type="SUPFAM" id="SSF46785">
    <property type="entry name" value="Winged helix' DNA-binding domain"/>
    <property type="match status" value="1"/>
</dbReference>
<dbReference type="Pfam" id="PF00392">
    <property type="entry name" value="GntR"/>
    <property type="match status" value="1"/>
</dbReference>
<organism evidence="5 6">
    <name type="scientific">Verminephrobacter aporrectodeae subsp. tuberculatae</name>
    <dbReference type="NCBI Taxonomy" id="1110392"/>
    <lineage>
        <taxon>Bacteria</taxon>
        <taxon>Pseudomonadati</taxon>
        <taxon>Pseudomonadota</taxon>
        <taxon>Betaproteobacteria</taxon>
        <taxon>Burkholderiales</taxon>
        <taxon>Comamonadaceae</taxon>
        <taxon>Verminephrobacter</taxon>
    </lineage>
</organism>
<accession>A0ABT3KTS2</accession>
<dbReference type="Proteomes" id="UP001208935">
    <property type="component" value="Unassembled WGS sequence"/>
</dbReference>
<dbReference type="Gene3D" id="1.10.10.10">
    <property type="entry name" value="Winged helix-like DNA-binding domain superfamily/Winged helix DNA-binding domain"/>
    <property type="match status" value="1"/>
</dbReference>
<protein>
    <submittedName>
        <fullName evidence="5">FadR family transcriptional regulator</fullName>
    </submittedName>
</protein>
<dbReference type="InterPro" id="IPR000524">
    <property type="entry name" value="Tscrpt_reg_HTH_GntR"/>
</dbReference>
<dbReference type="PANTHER" id="PTHR43537:SF5">
    <property type="entry name" value="UXU OPERON TRANSCRIPTIONAL REGULATOR"/>
    <property type="match status" value="1"/>
</dbReference>
<evidence type="ECO:0000256" key="2">
    <source>
        <dbReference type="ARBA" id="ARBA00023125"/>
    </source>
</evidence>
<dbReference type="InterPro" id="IPR011711">
    <property type="entry name" value="GntR_C"/>
</dbReference>
<dbReference type="EMBL" id="QZCW01000002">
    <property type="protein sequence ID" value="MCW5321655.1"/>
    <property type="molecule type" value="Genomic_DNA"/>
</dbReference>
<dbReference type="PROSITE" id="PS50949">
    <property type="entry name" value="HTH_GNTR"/>
    <property type="match status" value="1"/>
</dbReference>
<keyword evidence="1" id="KW-0805">Transcription regulation</keyword>
<name>A0ABT3KTS2_9BURK</name>
<dbReference type="SUPFAM" id="SSF48008">
    <property type="entry name" value="GntR ligand-binding domain-like"/>
    <property type="match status" value="1"/>
</dbReference>
<dbReference type="InterPro" id="IPR036390">
    <property type="entry name" value="WH_DNA-bd_sf"/>
</dbReference>
<dbReference type="SMART" id="SM00345">
    <property type="entry name" value="HTH_GNTR"/>
    <property type="match status" value="1"/>
</dbReference>
<evidence type="ECO:0000313" key="5">
    <source>
        <dbReference type="EMBL" id="MCW5321655.1"/>
    </source>
</evidence>
<dbReference type="InterPro" id="IPR008920">
    <property type="entry name" value="TF_FadR/GntR_C"/>
</dbReference>
<dbReference type="SMART" id="SM00895">
    <property type="entry name" value="FCD"/>
    <property type="match status" value="1"/>
</dbReference>
<sequence>MRGEIIYVSHSAAAPLARERACRLANRPGARRRCGMGRRHGPIECGANFHAKSSLGNMKALTTHAHASDGVAATDAEGNHGGGADPALHWYFHPITNSRAHMEAVEQIVYAILSGAYSVGERLPGIEQLAQAMNVSKPVIGEALKVLTRSKTLRVQRGSSGGLFVLTDRIKESLVALSGQMNRLSLSEIVEARQPIELQLALLAGERATPADFAAMQACVDNLRKHSDGDLMLRMRFDHLFHYSVGRAARSRALAYYQYQILEQLFALLQDYFLYREDPNLVVELHERTLAAIRSREPATIRRAIAEHMQPLEEAVAAMSAPLPQTAPA</sequence>
<keyword evidence="3" id="KW-0804">Transcription</keyword>
<feature type="domain" description="HTH gntR-type" evidence="4">
    <location>
        <begin position="98"/>
        <end position="168"/>
    </location>
</feature>
<evidence type="ECO:0000313" key="6">
    <source>
        <dbReference type="Proteomes" id="UP001208935"/>
    </source>
</evidence>
<dbReference type="Pfam" id="PF07729">
    <property type="entry name" value="FCD"/>
    <property type="match status" value="1"/>
</dbReference>
<evidence type="ECO:0000259" key="4">
    <source>
        <dbReference type="PROSITE" id="PS50949"/>
    </source>
</evidence>
<proteinExistence type="predicted"/>
<dbReference type="Gene3D" id="1.20.120.530">
    <property type="entry name" value="GntR ligand-binding domain-like"/>
    <property type="match status" value="1"/>
</dbReference>
<dbReference type="InterPro" id="IPR036388">
    <property type="entry name" value="WH-like_DNA-bd_sf"/>
</dbReference>
<comment type="caution">
    <text evidence="5">The sequence shown here is derived from an EMBL/GenBank/DDBJ whole genome shotgun (WGS) entry which is preliminary data.</text>
</comment>
<evidence type="ECO:0000256" key="1">
    <source>
        <dbReference type="ARBA" id="ARBA00023015"/>
    </source>
</evidence>
<gene>
    <name evidence="5" type="ORF">D5039_10965</name>
</gene>
<reference evidence="6" key="1">
    <citation type="submission" date="2023-07" db="EMBL/GenBank/DDBJ databases">
        <title>Verminephrobacter genomes.</title>
        <authorList>
            <person name="Lund M.B."/>
        </authorList>
    </citation>
    <scope>NUCLEOTIDE SEQUENCE [LARGE SCALE GENOMIC DNA]</scope>
    <source>
        <strain evidence="6">AtM5-05</strain>
    </source>
</reference>
<keyword evidence="2" id="KW-0238">DNA-binding</keyword>
<dbReference type="PANTHER" id="PTHR43537">
    <property type="entry name" value="TRANSCRIPTIONAL REGULATOR, GNTR FAMILY"/>
    <property type="match status" value="1"/>
</dbReference>